<dbReference type="EMBL" id="QVLV01000015">
    <property type="protein sequence ID" value="RGE57486.1"/>
    <property type="molecule type" value="Genomic_DNA"/>
</dbReference>
<evidence type="ECO:0000256" key="2">
    <source>
        <dbReference type="ARBA" id="ARBA00023015"/>
    </source>
</evidence>
<dbReference type="SMART" id="SM00448">
    <property type="entry name" value="REC"/>
    <property type="match status" value="1"/>
</dbReference>
<keyword evidence="2" id="KW-0805">Transcription regulation</keyword>
<dbReference type="InterPro" id="IPR018060">
    <property type="entry name" value="HTH_AraC"/>
</dbReference>
<dbReference type="PANTHER" id="PTHR43280:SF10">
    <property type="entry name" value="REGULATORY PROTEIN POCR"/>
    <property type="match status" value="1"/>
</dbReference>
<dbReference type="RefSeq" id="WP_021638585.1">
    <property type="nucleotide sequence ID" value="NZ_CANNOQ010000079.1"/>
</dbReference>
<dbReference type="Pfam" id="PF12833">
    <property type="entry name" value="HTH_18"/>
    <property type="match status" value="1"/>
</dbReference>
<evidence type="ECO:0000259" key="7">
    <source>
        <dbReference type="PROSITE" id="PS01124"/>
    </source>
</evidence>
<evidence type="ECO:0000256" key="4">
    <source>
        <dbReference type="ARBA" id="ARBA00023163"/>
    </source>
</evidence>
<accession>A0A3E3HZZ1</accession>
<dbReference type="PANTHER" id="PTHR43280">
    <property type="entry name" value="ARAC-FAMILY TRANSCRIPTIONAL REGULATOR"/>
    <property type="match status" value="1"/>
</dbReference>
<evidence type="ECO:0000256" key="6">
    <source>
        <dbReference type="PROSITE-ProRule" id="PRU00169"/>
    </source>
</evidence>
<dbReference type="Proteomes" id="UP000260812">
    <property type="component" value="Unassembled WGS sequence"/>
</dbReference>
<dbReference type="GeneID" id="97988932"/>
<dbReference type="SUPFAM" id="SSF52172">
    <property type="entry name" value="CheY-like"/>
    <property type="match status" value="1"/>
</dbReference>
<keyword evidence="3 9" id="KW-0238">DNA-binding</keyword>
<reference evidence="9" key="1">
    <citation type="submission" date="2018-08" db="EMBL/GenBank/DDBJ databases">
        <title>A genome reference for cultivated species of the human gut microbiota.</title>
        <authorList>
            <person name="Zou Y."/>
            <person name="Xue W."/>
            <person name="Luo G."/>
        </authorList>
    </citation>
    <scope>NUCLEOTIDE SEQUENCE [LARGE SCALE GENOMIC DNA]</scope>
    <source>
        <strain evidence="9">TF05-5AC</strain>
    </source>
</reference>
<comment type="caution">
    <text evidence="9">The sequence shown here is derived from an EMBL/GenBank/DDBJ whole genome shotgun (WGS) entry which is preliminary data.</text>
</comment>
<dbReference type="InterPro" id="IPR009057">
    <property type="entry name" value="Homeodomain-like_sf"/>
</dbReference>
<organism evidence="9 10">
    <name type="scientific">Eisenbergiella massiliensis</name>
    <dbReference type="NCBI Taxonomy" id="1720294"/>
    <lineage>
        <taxon>Bacteria</taxon>
        <taxon>Bacillati</taxon>
        <taxon>Bacillota</taxon>
        <taxon>Clostridia</taxon>
        <taxon>Lachnospirales</taxon>
        <taxon>Lachnospiraceae</taxon>
        <taxon>Eisenbergiella</taxon>
    </lineage>
</organism>
<evidence type="ECO:0000259" key="8">
    <source>
        <dbReference type="PROSITE" id="PS50110"/>
    </source>
</evidence>
<dbReference type="PROSITE" id="PS00041">
    <property type="entry name" value="HTH_ARAC_FAMILY_1"/>
    <property type="match status" value="1"/>
</dbReference>
<dbReference type="InterPro" id="IPR018062">
    <property type="entry name" value="HTH_AraC-typ_CS"/>
</dbReference>
<dbReference type="InterPro" id="IPR001789">
    <property type="entry name" value="Sig_transdc_resp-reg_receiver"/>
</dbReference>
<sequence length="519" mass="59609">MYRVLIADDEYWVGRWLADVLAKSPYDIKLAGISKNGGEALEKLKSDQIDILITDINMPVASGLALLKELEESGRKKPKTIIISGYDEFEYARQAIELDVLAYLLKPLEREKVYEAVEKAIGLLEEEQRQRESETSDFAGTVEVVLAEYLKNPESDLKEKLAELFVRRKENPGFYRLGLLQTGQLEQSALSREPLRRKMEEACPGKRIFLHQRDRFTWAILITGIEHPEGFAVNETALASILHRYEFGLSRAHDDFSRLDCAVEEAKQALIGNLEEEGEEKLRSLEHIPSESELHAEFLSAIQTRSLPLLEECSRLSAELFVRRDYDLTGCLNFYFVLTGDVIKLLNDCYGKENDTEYLSLMEEGYELSVRIKNHYSIRSICKRFEDYTRKVISCLKEDEYLAVSDIVRKVLLLIREKYAQDLSLGQIADEYGVNPSYFSKKFKDETGCNFIDYLTAVRMEQARALLENTALPVAAVSSRVGFREAKYFSRVFSSVMGMKPTEYRERMRRDGTGREVEM</sequence>
<feature type="domain" description="HTH araC/xylS-type" evidence="7">
    <location>
        <begin position="409"/>
        <end position="507"/>
    </location>
</feature>
<dbReference type="PROSITE" id="PS01124">
    <property type="entry name" value="HTH_ARAC_FAMILY_2"/>
    <property type="match status" value="1"/>
</dbReference>
<name>A0A3E3HZZ1_9FIRM</name>
<evidence type="ECO:0000313" key="10">
    <source>
        <dbReference type="Proteomes" id="UP000260812"/>
    </source>
</evidence>
<dbReference type="GO" id="GO:0000160">
    <property type="term" value="P:phosphorelay signal transduction system"/>
    <property type="evidence" value="ECO:0007669"/>
    <property type="project" value="InterPro"/>
</dbReference>
<dbReference type="InterPro" id="IPR011006">
    <property type="entry name" value="CheY-like_superfamily"/>
</dbReference>
<dbReference type="PROSITE" id="PS50110">
    <property type="entry name" value="RESPONSE_REGULATORY"/>
    <property type="match status" value="1"/>
</dbReference>
<dbReference type="AlphaFoldDB" id="A0A3E3HZZ1"/>
<feature type="modified residue" description="4-aspartylphosphate" evidence="6">
    <location>
        <position position="55"/>
    </location>
</feature>
<dbReference type="SUPFAM" id="SSF46689">
    <property type="entry name" value="Homeodomain-like"/>
    <property type="match status" value="2"/>
</dbReference>
<keyword evidence="4" id="KW-0804">Transcription</keyword>
<keyword evidence="10" id="KW-1185">Reference proteome</keyword>
<proteinExistence type="predicted"/>
<dbReference type="SMART" id="SM00342">
    <property type="entry name" value="HTH_ARAC"/>
    <property type="match status" value="1"/>
</dbReference>
<evidence type="ECO:0000256" key="3">
    <source>
        <dbReference type="ARBA" id="ARBA00023125"/>
    </source>
</evidence>
<dbReference type="GO" id="GO:0003700">
    <property type="term" value="F:DNA-binding transcription factor activity"/>
    <property type="evidence" value="ECO:0007669"/>
    <property type="project" value="InterPro"/>
</dbReference>
<evidence type="ECO:0000256" key="5">
    <source>
        <dbReference type="ARBA" id="ARBA00024867"/>
    </source>
</evidence>
<dbReference type="Gene3D" id="3.40.50.2300">
    <property type="match status" value="1"/>
</dbReference>
<dbReference type="Pfam" id="PF00072">
    <property type="entry name" value="Response_reg"/>
    <property type="match status" value="1"/>
</dbReference>
<evidence type="ECO:0000256" key="1">
    <source>
        <dbReference type="ARBA" id="ARBA00018672"/>
    </source>
</evidence>
<gene>
    <name evidence="9" type="ORF">DXC51_19160</name>
</gene>
<dbReference type="Gene3D" id="1.10.10.60">
    <property type="entry name" value="Homeodomain-like"/>
    <property type="match status" value="2"/>
</dbReference>
<protein>
    <recommendedName>
        <fullName evidence="1">Stage 0 sporulation protein A homolog</fullName>
    </recommendedName>
</protein>
<evidence type="ECO:0000313" key="9">
    <source>
        <dbReference type="EMBL" id="RGE57486.1"/>
    </source>
</evidence>
<dbReference type="GO" id="GO:0043565">
    <property type="term" value="F:sequence-specific DNA binding"/>
    <property type="evidence" value="ECO:0007669"/>
    <property type="project" value="InterPro"/>
</dbReference>
<keyword evidence="6" id="KW-0597">Phosphoprotein</keyword>
<comment type="function">
    <text evidence="5">May play the central regulatory role in sporulation. It may be an element of the effector pathway responsible for the activation of sporulation genes in response to nutritional stress. Spo0A may act in concert with spo0H (a sigma factor) to control the expression of some genes that are critical to the sporulation process.</text>
</comment>
<feature type="domain" description="Response regulatory" evidence="8">
    <location>
        <begin position="3"/>
        <end position="121"/>
    </location>
</feature>
<dbReference type="CDD" id="cd17536">
    <property type="entry name" value="REC_YesN-like"/>
    <property type="match status" value="1"/>
</dbReference>